<keyword evidence="2" id="KW-1185">Reference proteome</keyword>
<sequence length="1154" mass="133445">SYALYTVFYNYIDQITREMEIDDDKKEIETLKTAPKVIIEFKEKLLSFLENFSETNLDIEKILHPLEIFQEQPELLDSELESFIHPNNTSTQHPIFLNKLCYILYTYCRICGYKTISKYLSLSTFHFKKSVKFFFNDFYLLEPIFFYLQNIPANDTELWIIRYIFLLWLSLLSMTPFDLSAIDSNLHENTTIIDSLLLLSKQYLSVSGKERDAASILVARLVTRKDTYKLYLPSFISWIHSTWTSETISIFMKIGQLSSLCNIFKLKERLFLLTVANNVFSLLQLMTQVKHSNDRVRHLITKLSQRLCLYFLQPYKAPWIHEIERKSLVENLSAESSSIQESSKFIEETTVHIAVEKSLYLLLENISDTSTTVRYSSAKGISRVISHMSKSHANEVISAVISSIKNLDGSYSIETSSDVVWHGVSMTIAEFCRRGLLLNYRLKEVLPILLKVALIFEQRRGTHYLGTNVRDAACYISWSIFRQYSASDVIHLFPSLVESLLMVALFDKETNIRRAASSAYQEGVGRYGELMFPHGIEIIKEMNFYTVGTKRNSYLNVSLYLFKFEEYRNLITSYLAEKMSIHYDKEIRNLSACALGKMAKIDPLVVAKMIPALLIKFKTKDIIIQHGVLGVLAKVLPKIQSQDILFDMIDGFELICEKMLPKNSLFSYPYICESICQYITGISNTDYVKEAYLLEWMDYIKYSLNTKIDSIQYHASQALSSIAKRFDIHCQLNDFITYIESNFNNSDTLASGLVYALGEIEYFEKYQNTLEFFIRVLIKTIPLSDITFKKNSIKTLGKILNSSKKYLSLSLVDIQHLYLDELIQLFLNGLNDYSTGFSGDIGSWIRKESIISVFYILEIAFNYDDYFLTDIIFHSIIGSLLKQTVEKLDNVREIAGIQLVNIISLCQNKKVSYLSESIDFIEDTLKKIHNWKNLEDIIPNIIHLLYVKKYQDYILTGLINGINGNQSLAKQIETHLVFYLTKLPVQDDKNSLTLQDIGSSLLKLCVLNINNNHFMICFMELCNILFETLIFESLVGKFNFELFFDYIRKCSYKSKSIQKISLSIKIYTGISKLPIEVASKSLSELLLLLQHLYPVIRTQAAEGLYMILLEKDMYALNESLHSKATDILIKTNWTNPIEENKHYIETLRDIILNL</sequence>
<reference evidence="1 2" key="1">
    <citation type="journal article" date="2021" name="Commun. Biol.">
        <title>Genomic insights into the host specific adaptation of the Pneumocystis genus.</title>
        <authorList>
            <person name="Cisse O.H."/>
            <person name="Ma L."/>
            <person name="Dekker J.P."/>
            <person name="Khil P.P."/>
            <person name="Youn J.-H."/>
            <person name="Brenchley J.M."/>
            <person name="Blair R."/>
            <person name="Pahar B."/>
            <person name="Chabe M."/>
            <person name="Van Rompay K.K.A."/>
            <person name="Keesler R."/>
            <person name="Sukura A."/>
            <person name="Hirsch V."/>
            <person name="Kutty G."/>
            <person name="Liu Y."/>
            <person name="Peng L."/>
            <person name="Chen J."/>
            <person name="Song J."/>
            <person name="Weissenbacher-Lang C."/>
            <person name="Xu J."/>
            <person name="Upham N.S."/>
            <person name="Stajich J.E."/>
            <person name="Cuomo C.A."/>
            <person name="Cushion M.T."/>
            <person name="Kovacs J.A."/>
        </authorList>
    </citation>
    <scope>NUCLEOTIDE SEQUENCE [LARGE SCALE GENOMIC DNA]</scope>
    <source>
        <strain evidence="1 2">RABM</strain>
    </source>
</reference>
<evidence type="ECO:0000313" key="1">
    <source>
        <dbReference type="EMBL" id="KAG4305477.1"/>
    </source>
</evidence>
<evidence type="ECO:0000313" key="2">
    <source>
        <dbReference type="Proteomes" id="UP000768646"/>
    </source>
</evidence>
<accession>A0ACB7CCJ6</accession>
<organism evidence="1 2">
    <name type="scientific">Pneumocystis oryctolagi</name>
    <dbReference type="NCBI Taxonomy" id="42067"/>
    <lineage>
        <taxon>Eukaryota</taxon>
        <taxon>Fungi</taxon>
        <taxon>Dikarya</taxon>
        <taxon>Ascomycota</taxon>
        <taxon>Taphrinomycotina</taxon>
        <taxon>Pneumocystomycetes</taxon>
        <taxon>Pneumocystaceae</taxon>
        <taxon>Pneumocystis</taxon>
    </lineage>
</organism>
<feature type="non-terminal residue" evidence="1">
    <location>
        <position position="1"/>
    </location>
</feature>
<comment type="caution">
    <text evidence="1">The sequence shown here is derived from an EMBL/GenBank/DDBJ whole genome shotgun (WGS) entry which is preliminary data.</text>
</comment>
<name>A0ACB7CCJ6_9ASCO</name>
<gene>
    <name evidence="1" type="ORF">PORY_001033</name>
</gene>
<dbReference type="Proteomes" id="UP000768646">
    <property type="component" value="Unassembled WGS sequence"/>
</dbReference>
<protein>
    <submittedName>
        <fullName evidence="1">Uncharacterized protein</fullName>
    </submittedName>
</protein>
<proteinExistence type="predicted"/>
<dbReference type="EMBL" id="JABTEG010000003">
    <property type="protein sequence ID" value="KAG4305477.1"/>
    <property type="molecule type" value="Genomic_DNA"/>
</dbReference>